<evidence type="ECO:0000256" key="12">
    <source>
        <dbReference type="ARBA" id="ARBA00023136"/>
    </source>
</evidence>
<evidence type="ECO:0000259" key="14">
    <source>
        <dbReference type="Pfam" id="PF02163"/>
    </source>
</evidence>
<feature type="transmembrane region" description="Helical" evidence="13">
    <location>
        <begin position="65"/>
        <end position="86"/>
    </location>
</feature>
<dbReference type="CDD" id="cd06158">
    <property type="entry name" value="S2P-M50_like_1"/>
    <property type="match status" value="1"/>
</dbReference>
<dbReference type="PATRIC" id="fig|178606.4.peg.1837"/>
<organism evidence="15 16">
    <name type="scientific">Leptospirillum ferriphilum</name>
    <dbReference type="NCBI Taxonomy" id="178606"/>
    <lineage>
        <taxon>Bacteria</taxon>
        <taxon>Pseudomonadati</taxon>
        <taxon>Nitrospirota</taxon>
        <taxon>Nitrospiria</taxon>
        <taxon>Nitrospirales</taxon>
        <taxon>Nitrospiraceae</taxon>
        <taxon>Leptospirillum</taxon>
    </lineage>
</organism>
<evidence type="ECO:0000313" key="15">
    <source>
        <dbReference type="EMBL" id="KGA93628.1"/>
    </source>
</evidence>
<keyword evidence="8" id="KW-0378">Hydrolase</keyword>
<name>A0A094W807_9BACT</name>
<dbReference type="GO" id="GO:0006508">
    <property type="term" value="P:proteolysis"/>
    <property type="evidence" value="ECO:0007669"/>
    <property type="project" value="UniProtKB-KW"/>
</dbReference>
<sequence length="243" mass="26666">MFHFDSGMAYLSETGFQITTVGIPLLLAVTLHEVAHGAVADRLGDHTARYLGRLTLNPFPHVDPFGTILLPLMLYFSHTGLMFGYAKPVPINPLNMANPRRDMAIVAMAGPLSNLLQALVYMSLLHSFLGIVMTTSWFQSGEAGETVARLIITLFRMGILVNVVLFVFNLIPLPPLDGGRVLTGFLPAGGAAFMNRIEPWGMWILFGLILLDPYLGVLSRLVWPEMDSLTNLLMVWATKPGVS</sequence>
<keyword evidence="5 15" id="KW-0645">Protease</keyword>
<keyword evidence="9" id="KW-0862">Zinc</keyword>
<dbReference type="GO" id="GO:0046872">
    <property type="term" value="F:metal ion binding"/>
    <property type="evidence" value="ECO:0007669"/>
    <property type="project" value="UniProtKB-KW"/>
</dbReference>
<comment type="cofactor">
    <cofactor evidence="1">
        <name>Zn(2+)</name>
        <dbReference type="ChEBI" id="CHEBI:29105"/>
    </cofactor>
</comment>
<dbReference type="GO" id="GO:0005886">
    <property type="term" value="C:plasma membrane"/>
    <property type="evidence" value="ECO:0007669"/>
    <property type="project" value="UniProtKB-SubCell"/>
</dbReference>
<dbReference type="EMBL" id="JPGK01000006">
    <property type="protein sequence ID" value="KGA93628.1"/>
    <property type="molecule type" value="Genomic_DNA"/>
</dbReference>
<keyword evidence="12 13" id="KW-0472">Membrane</keyword>
<comment type="similarity">
    <text evidence="3">Belongs to the peptidase M50B family.</text>
</comment>
<dbReference type="RefSeq" id="WP_052157919.1">
    <property type="nucleotide sequence ID" value="NZ_JBPKCJ010000005.1"/>
</dbReference>
<evidence type="ECO:0000256" key="13">
    <source>
        <dbReference type="SAM" id="Phobius"/>
    </source>
</evidence>
<evidence type="ECO:0000256" key="7">
    <source>
        <dbReference type="ARBA" id="ARBA00022723"/>
    </source>
</evidence>
<feature type="domain" description="Peptidase M50" evidence="14">
    <location>
        <begin position="23"/>
        <end position="202"/>
    </location>
</feature>
<protein>
    <submittedName>
        <fullName evidence="15">Membrane metalloprotease</fullName>
    </submittedName>
</protein>
<evidence type="ECO:0000256" key="10">
    <source>
        <dbReference type="ARBA" id="ARBA00022989"/>
    </source>
</evidence>
<keyword evidence="10 13" id="KW-1133">Transmembrane helix</keyword>
<dbReference type="GO" id="GO:0008237">
    <property type="term" value="F:metallopeptidase activity"/>
    <property type="evidence" value="ECO:0007669"/>
    <property type="project" value="UniProtKB-KW"/>
</dbReference>
<dbReference type="InterPro" id="IPR052348">
    <property type="entry name" value="Metallopeptidase_M50B"/>
</dbReference>
<keyword evidence="11 15" id="KW-0482">Metalloprotease</keyword>
<feature type="transmembrane region" description="Helical" evidence="13">
    <location>
        <begin position="200"/>
        <end position="223"/>
    </location>
</feature>
<evidence type="ECO:0000256" key="1">
    <source>
        <dbReference type="ARBA" id="ARBA00001947"/>
    </source>
</evidence>
<dbReference type="Pfam" id="PF02163">
    <property type="entry name" value="Peptidase_M50"/>
    <property type="match status" value="1"/>
</dbReference>
<feature type="transmembrane region" description="Helical" evidence="13">
    <location>
        <begin position="150"/>
        <end position="171"/>
    </location>
</feature>
<dbReference type="OrthoDB" id="9800627at2"/>
<dbReference type="AlphaFoldDB" id="A0A094W807"/>
<accession>A0A094W807</accession>
<evidence type="ECO:0000256" key="2">
    <source>
        <dbReference type="ARBA" id="ARBA00004651"/>
    </source>
</evidence>
<dbReference type="PANTHER" id="PTHR35864:SF1">
    <property type="entry name" value="ZINC METALLOPROTEASE YWHC-RELATED"/>
    <property type="match status" value="1"/>
</dbReference>
<keyword evidence="7" id="KW-0479">Metal-binding</keyword>
<dbReference type="InterPro" id="IPR008915">
    <property type="entry name" value="Peptidase_M50"/>
</dbReference>
<dbReference type="PANTHER" id="PTHR35864">
    <property type="entry name" value="ZINC METALLOPROTEASE MJ0611-RELATED"/>
    <property type="match status" value="1"/>
</dbReference>
<comment type="caution">
    <text evidence="15">The sequence shown here is derived from an EMBL/GenBank/DDBJ whole genome shotgun (WGS) entry which is preliminary data.</text>
</comment>
<dbReference type="Proteomes" id="UP000029452">
    <property type="component" value="Unassembled WGS sequence"/>
</dbReference>
<evidence type="ECO:0000256" key="3">
    <source>
        <dbReference type="ARBA" id="ARBA00007931"/>
    </source>
</evidence>
<gene>
    <name evidence="15" type="ORF">LptCag_0241</name>
</gene>
<comment type="subcellular location">
    <subcellularLocation>
        <location evidence="2">Cell membrane</location>
        <topology evidence="2">Multi-pass membrane protein</topology>
    </subcellularLocation>
</comment>
<evidence type="ECO:0000256" key="6">
    <source>
        <dbReference type="ARBA" id="ARBA00022692"/>
    </source>
</evidence>
<keyword evidence="4" id="KW-1003">Cell membrane</keyword>
<evidence type="ECO:0000256" key="9">
    <source>
        <dbReference type="ARBA" id="ARBA00022833"/>
    </source>
</evidence>
<keyword evidence="6 13" id="KW-0812">Transmembrane</keyword>
<dbReference type="InterPro" id="IPR044537">
    <property type="entry name" value="Rip2-like"/>
</dbReference>
<proteinExistence type="inferred from homology"/>
<reference evidence="15 16" key="1">
    <citation type="submission" date="2014-06" db="EMBL/GenBank/DDBJ databases">
        <title>Draft genome sequence of iron oxidizing acidophile Leptospirillum ferriphilum DSM14647.</title>
        <authorList>
            <person name="Cardenas J.P."/>
            <person name="Lazcano M."/>
            <person name="Ossandon F.J."/>
            <person name="Corbett M."/>
            <person name="Holmes D.S."/>
            <person name="Watkin E."/>
        </authorList>
    </citation>
    <scope>NUCLEOTIDE SEQUENCE [LARGE SCALE GENOMIC DNA]</scope>
    <source>
        <strain evidence="15 16">DSM 14647</strain>
    </source>
</reference>
<evidence type="ECO:0000256" key="11">
    <source>
        <dbReference type="ARBA" id="ARBA00023049"/>
    </source>
</evidence>
<evidence type="ECO:0000313" key="16">
    <source>
        <dbReference type="Proteomes" id="UP000029452"/>
    </source>
</evidence>
<evidence type="ECO:0000256" key="8">
    <source>
        <dbReference type="ARBA" id="ARBA00022801"/>
    </source>
</evidence>
<evidence type="ECO:0000256" key="5">
    <source>
        <dbReference type="ARBA" id="ARBA00022670"/>
    </source>
</evidence>
<evidence type="ECO:0000256" key="4">
    <source>
        <dbReference type="ARBA" id="ARBA00022475"/>
    </source>
</evidence>
<feature type="transmembrane region" description="Helical" evidence="13">
    <location>
        <begin position="118"/>
        <end position="138"/>
    </location>
</feature>